<dbReference type="Pfam" id="PF13620">
    <property type="entry name" value="CarboxypepD_reg"/>
    <property type="match status" value="1"/>
</dbReference>
<sequence>MRIQNRFIVPLLVATLLPLSCLADVCVYKPPNVRHVAGIVVDSTGQAIPSVKIAISRRGESVATATTDASGRFRFDSLKQGDYELAATAVGFQSAHYKVLLNHPSLHWGRSLQIELAIGLPHCGGDIKVVKTK</sequence>
<keyword evidence="1" id="KW-0732">Signal</keyword>
<feature type="chain" id="PRO_5043425496" evidence="1">
    <location>
        <begin position="24"/>
        <end position="133"/>
    </location>
</feature>
<reference evidence="2" key="1">
    <citation type="submission" date="2023-03" db="EMBL/GenBank/DDBJ databases">
        <title>Edaphobacter sp.</title>
        <authorList>
            <person name="Huber K.J."/>
            <person name="Papendorf J."/>
            <person name="Pilke C."/>
            <person name="Bunk B."/>
            <person name="Sproeer C."/>
            <person name="Pester M."/>
        </authorList>
    </citation>
    <scope>NUCLEOTIDE SEQUENCE</scope>
    <source>
        <strain evidence="2">DSM 110680</strain>
    </source>
</reference>
<evidence type="ECO:0000313" key="2">
    <source>
        <dbReference type="EMBL" id="XBH16409.1"/>
    </source>
</evidence>
<name>A0AAU7DFF7_9BACT</name>
<keyword evidence="2" id="KW-0121">Carboxypeptidase</keyword>
<keyword evidence="2" id="KW-0645">Protease</keyword>
<dbReference type="InterPro" id="IPR008969">
    <property type="entry name" value="CarboxyPept-like_regulatory"/>
</dbReference>
<keyword evidence="2" id="KW-0378">Hydrolase</keyword>
<accession>A0AAU7DFF7</accession>
<gene>
    <name evidence="2" type="ORF">P8935_17780</name>
</gene>
<dbReference type="EMBL" id="CP121196">
    <property type="protein sequence ID" value="XBH16409.1"/>
    <property type="molecule type" value="Genomic_DNA"/>
</dbReference>
<protein>
    <submittedName>
        <fullName evidence="2">Carboxypeptidase-like regulatory domain-containing protein</fullName>
    </submittedName>
</protein>
<organism evidence="2">
    <name type="scientific">Telmatobacter sp. DSM 110680</name>
    <dbReference type="NCBI Taxonomy" id="3036704"/>
    <lineage>
        <taxon>Bacteria</taxon>
        <taxon>Pseudomonadati</taxon>
        <taxon>Acidobacteriota</taxon>
        <taxon>Terriglobia</taxon>
        <taxon>Terriglobales</taxon>
        <taxon>Acidobacteriaceae</taxon>
        <taxon>Telmatobacter</taxon>
    </lineage>
</organism>
<dbReference type="SUPFAM" id="SSF49464">
    <property type="entry name" value="Carboxypeptidase regulatory domain-like"/>
    <property type="match status" value="1"/>
</dbReference>
<proteinExistence type="predicted"/>
<dbReference type="AlphaFoldDB" id="A0AAU7DFF7"/>
<dbReference type="GO" id="GO:0004180">
    <property type="term" value="F:carboxypeptidase activity"/>
    <property type="evidence" value="ECO:0007669"/>
    <property type="project" value="UniProtKB-KW"/>
</dbReference>
<dbReference type="RefSeq" id="WP_348261638.1">
    <property type="nucleotide sequence ID" value="NZ_CP121196.1"/>
</dbReference>
<evidence type="ECO:0000256" key="1">
    <source>
        <dbReference type="SAM" id="SignalP"/>
    </source>
</evidence>
<dbReference type="Gene3D" id="2.60.40.1120">
    <property type="entry name" value="Carboxypeptidase-like, regulatory domain"/>
    <property type="match status" value="1"/>
</dbReference>
<feature type="signal peptide" evidence="1">
    <location>
        <begin position="1"/>
        <end position="23"/>
    </location>
</feature>